<feature type="transmembrane region" description="Helical" evidence="5">
    <location>
        <begin position="350"/>
        <end position="376"/>
    </location>
</feature>
<dbReference type="PANTHER" id="PTHR10283">
    <property type="entry name" value="SOLUTE CARRIER FAMILY 13 MEMBER"/>
    <property type="match status" value="1"/>
</dbReference>
<dbReference type="GO" id="GO:0005315">
    <property type="term" value="F:phosphate transmembrane transporter activity"/>
    <property type="evidence" value="ECO:0007669"/>
    <property type="project" value="TreeGrafter"/>
</dbReference>
<feature type="transmembrane region" description="Helical" evidence="5">
    <location>
        <begin position="176"/>
        <end position="195"/>
    </location>
</feature>
<feature type="transmembrane region" description="Helical" evidence="5">
    <location>
        <begin position="264"/>
        <end position="279"/>
    </location>
</feature>
<keyword evidence="3 5" id="KW-1133">Transmembrane helix</keyword>
<dbReference type="NCBIfam" id="TIGR00785">
    <property type="entry name" value="dass"/>
    <property type="match status" value="1"/>
</dbReference>
<feature type="transmembrane region" description="Helical" evidence="5">
    <location>
        <begin position="215"/>
        <end position="237"/>
    </location>
</feature>
<evidence type="ECO:0000256" key="2">
    <source>
        <dbReference type="ARBA" id="ARBA00022692"/>
    </source>
</evidence>
<accession>A0A7C6EBF3</accession>
<evidence type="ECO:0000256" key="4">
    <source>
        <dbReference type="ARBA" id="ARBA00023136"/>
    </source>
</evidence>
<proteinExistence type="predicted"/>
<dbReference type="GO" id="GO:0005886">
    <property type="term" value="C:plasma membrane"/>
    <property type="evidence" value="ECO:0007669"/>
    <property type="project" value="TreeGrafter"/>
</dbReference>
<reference evidence="6" key="1">
    <citation type="journal article" date="2020" name="mSystems">
        <title>Genome- and Community-Level Interaction Insights into Carbon Utilization and Element Cycling Functions of Hydrothermarchaeota in Hydrothermal Sediment.</title>
        <authorList>
            <person name="Zhou Z."/>
            <person name="Liu Y."/>
            <person name="Xu W."/>
            <person name="Pan J."/>
            <person name="Luo Z.H."/>
            <person name="Li M."/>
        </authorList>
    </citation>
    <scope>NUCLEOTIDE SEQUENCE [LARGE SCALE GENOMIC DNA]</scope>
    <source>
        <strain evidence="6">SpSt-876</strain>
    </source>
</reference>
<gene>
    <name evidence="6" type="ORF">ENW73_08480</name>
</gene>
<dbReference type="PANTHER" id="PTHR10283:SF92">
    <property type="entry name" value="LOW-AFFINITY PHOSPHATE TRANSPORTER PHO91"/>
    <property type="match status" value="1"/>
</dbReference>
<feature type="transmembrane region" description="Helical" evidence="5">
    <location>
        <begin position="285"/>
        <end position="303"/>
    </location>
</feature>
<dbReference type="Pfam" id="PF00939">
    <property type="entry name" value="Na_sulph_symp"/>
    <property type="match status" value="1"/>
</dbReference>
<feature type="transmembrane region" description="Helical" evidence="5">
    <location>
        <begin position="45"/>
        <end position="74"/>
    </location>
</feature>
<keyword evidence="4 5" id="KW-0472">Membrane</keyword>
<evidence type="ECO:0000256" key="1">
    <source>
        <dbReference type="ARBA" id="ARBA00004141"/>
    </source>
</evidence>
<evidence type="ECO:0000256" key="3">
    <source>
        <dbReference type="ARBA" id="ARBA00022989"/>
    </source>
</evidence>
<dbReference type="InterPro" id="IPR001898">
    <property type="entry name" value="SLC13A/DASS"/>
</dbReference>
<organism evidence="6">
    <name type="scientific">candidate division WOR-3 bacterium</name>
    <dbReference type="NCBI Taxonomy" id="2052148"/>
    <lineage>
        <taxon>Bacteria</taxon>
        <taxon>Bacteria division WOR-3</taxon>
    </lineage>
</organism>
<dbReference type="AlphaFoldDB" id="A0A7C6EBF3"/>
<comment type="caution">
    <text evidence="6">The sequence shown here is derived from an EMBL/GenBank/DDBJ whole genome shotgun (WGS) entry which is preliminary data.</text>
</comment>
<protein>
    <submittedName>
        <fullName evidence="6">DASS family sodium-coupled anion symporter</fullName>
    </submittedName>
</protein>
<evidence type="ECO:0000256" key="5">
    <source>
        <dbReference type="SAM" id="Phobius"/>
    </source>
</evidence>
<name>A0A7C6EBF3_UNCW3</name>
<sequence length="453" mass="49381">MYNKSVPKRYRKNLLLLIFFLFIGFLVSRLPITGMAEPARRTLGILLVAALLWISEIVPLYITSFVIVFLETIFLTNFLGGNFKIFLFPFFDSVIALFLGGLVLAYTLKKFELDEWFLFTILKRVGNSPSRVLLGLMGVTAFLSMWMSNTAATALVIGLVLVLIEKVPSEDPLIKALALGVPFAANIGGIGTPIGTPPNALAIGILREKGISLSFLQWVSFGLPIVIILFFLIYFILRLRFRSKLKEVKLAEYKAERFSKEQKIILVVFGLTLILWLTAELHKIPSSIVSLLPVIIFGVIGFLEEEDLGKIGWDTLILMGGGLSLGLAIERSGLSSWFVKQTSVILSSKFLLIGGMTFVTIILTSFISNTSAAAILLPIATSLMAKPFGIALVVAIASSIAMVLPTSTAPNAIAYGSGLIKVKDMLKTGVIIAILAGIIIMSSGIIVTNLFFH</sequence>
<feature type="transmembrane region" description="Helical" evidence="5">
    <location>
        <begin position="388"/>
        <end position="409"/>
    </location>
</feature>
<evidence type="ECO:0000313" key="6">
    <source>
        <dbReference type="EMBL" id="HHS52874.1"/>
    </source>
</evidence>
<feature type="transmembrane region" description="Helical" evidence="5">
    <location>
        <begin position="86"/>
        <end position="108"/>
    </location>
</feature>
<feature type="transmembrane region" description="Helical" evidence="5">
    <location>
        <begin position="132"/>
        <end position="164"/>
    </location>
</feature>
<comment type="subcellular location">
    <subcellularLocation>
        <location evidence="1">Membrane</location>
        <topology evidence="1">Multi-pass membrane protein</topology>
    </subcellularLocation>
</comment>
<feature type="transmembrane region" description="Helical" evidence="5">
    <location>
        <begin position="315"/>
        <end position="338"/>
    </location>
</feature>
<keyword evidence="2 5" id="KW-0812">Transmembrane</keyword>
<feature type="transmembrane region" description="Helical" evidence="5">
    <location>
        <begin position="429"/>
        <end position="452"/>
    </location>
</feature>
<dbReference type="EMBL" id="DTLI01000200">
    <property type="protein sequence ID" value="HHS52874.1"/>
    <property type="molecule type" value="Genomic_DNA"/>
</dbReference>